<dbReference type="InterPro" id="IPR013766">
    <property type="entry name" value="Thioredoxin_domain"/>
</dbReference>
<feature type="domain" description="Thioredoxin" evidence="3">
    <location>
        <begin position="145"/>
        <end position="280"/>
    </location>
</feature>
<dbReference type="SUPFAM" id="SSF52833">
    <property type="entry name" value="Thioredoxin-like"/>
    <property type="match status" value="1"/>
</dbReference>
<dbReference type="InterPro" id="IPR050553">
    <property type="entry name" value="Thioredoxin_ResA/DsbE_sf"/>
</dbReference>
<protein>
    <submittedName>
        <fullName evidence="4">TlpA family protein disulfide reductase</fullName>
    </submittedName>
</protein>
<keyword evidence="5" id="KW-1185">Reference proteome</keyword>
<dbReference type="Pfam" id="PF00578">
    <property type="entry name" value="AhpC-TSA"/>
    <property type="match status" value="1"/>
</dbReference>
<comment type="caution">
    <text evidence="4">The sequence shown here is derived from an EMBL/GenBank/DDBJ whole genome shotgun (WGS) entry which is preliminary data.</text>
</comment>
<keyword evidence="1" id="KW-0676">Redox-active center</keyword>
<dbReference type="PROSITE" id="PS51352">
    <property type="entry name" value="THIOREDOXIN_2"/>
    <property type="match status" value="1"/>
</dbReference>
<gene>
    <name evidence="4" type="ORF">ACFQBQ_12640</name>
</gene>
<name>A0ABW1ZCP1_9BACT</name>
<evidence type="ECO:0000313" key="4">
    <source>
        <dbReference type="EMBL" id="MFC6646417.1"/>
    </source>
</evidence>
<evidence type="ECO:0000313" key="5">
    <source>
        <dbReference type="Proteomes" id="UP001596391"/>
    </source>
</evidence>
<dbReference type="Gene3D" id="3.40.30.10">
    <property type="entry name" value="Glutaredoxin"/>
    <property type="match status" value="1"/>
</dbReference>
<dbReference type="PROSITE" id="PS00194">
    <property type="entry name" value="THIOREDOXIN_1"/>
    <property type="match status" value="1"/>
</dbReference>
<evidence type="ECO:0000256" key="1">
    <source>
        <dbReference type="ARBA" id="ARBA00023284"/>
    </source>
</evidence>
<keyword evidence="2" id="KW-0732">Signal</keyword>
<feature type="signal peptide" evidence="2">
    <location>
        <begin position="1"/>
        <end position="21"/>
    </location>
</feature>
<dbReference type="CDD" id="cd02966">
    <property type="entry name" value="TlpA_like_family"/>
    <property type="match status" value="1"/>
</dbReference>
<reference evidence="5" key="1">
    <citation type="journal article" date="2019" name="Int. J. Syst. Evol. Microbiol.">
        <title>The Global Catalogue of Microorganisms (GCM) 10K type strain sequencing project: providing services to taxonomists for standard genome sequencing and annotation.</title>
        <authorList>
            <consortium name="The Broad Institute Genomics Platform"/>
            <consortium name="The Broad Institute Genome Sequencing Center for Infectious Disease"/>
            <person name="Wu L."/>
            <person name="Ma J."/>
        </authorList>
    </citation>
    <scope>NUCLEOTIDE SEQUENCE [LARGE SCALE GENOMIC DNA]</scope>
    <source>
        <strain evidence="5">CGMCC 1.16026</strain>
    </source>
</reference>
<dbReference type="RefSeq" id="WP_263370088.1">
    <property type="nucleotide sequence ID" value="NZ_JAGSYD010000001.1"/>
</dbReference>
<sequence>MKPVLALTAAALLFTATALHAQATPDSIRKEIGTLRSLPEAERGTRTGSIAKEIATLPDGKPKLGLALGLAHLSTEGDPGRDNLQAVTDTLAAATNGFPVPEANGKPAEPYNELATLARYEEMKVSGPIAQNPQYIAALDKLAKDDEEVSKQDFTAKDIKGKKWTLSQLRGKIVIVNFWATWCPPCRMELPALDNIADKLPNDVVVLALTDEDSLKVQPILSRIPHLTVLFDSDHKAATKFKVNSLPKTFVFDREGKLAAVAIDGRTPRQFVAMLKKAGLKL</sequence>
<dbReference type="InterPro" id="IPR017937">
    <property type="entry name" value="Thioredoxin_CS"/>
</dbReference>
<evidence type="ECO:0000259" key="3">
    <source>
        <dbReference type="PROSITE" id="PS51352"/>
    </source>
</evidence>
<dbReference type="PANTHER" id="PTHR42852:SF17">
    <property type="entry name" value="THIOREDOXIN-LIKE PROTEIN HI_1115"/>
    <property type="match status" value="1"/>
</dbReference>
<dbReference type="InterPro" id="IPR000866">
    <property type="entry name" value="AhpC/TSA"/>
</dbReference>
<proteinExistence type="predicted"/>
<organism evidence="4 5">
    <name type="scientific">Granulicella cerasi</name>
    <dbReference type="NCBI Taxonomy" id="741063"/>
    <lineage>
        <taxon>Bacteria</taxon>
        <taxon>Pseudomonadati</taxon>
        <taxon>Acidobacteriota</taxon>
        <taxon>Terriglobia</taxon>
        <taxon>Terriglobales</taxon>
        <taxon>Acidobacteriaceae</taxon>
        <taxon>Granulicella</taxon>
    </lineage>
</organism>
<dbReference type="InterPro" id="IPR036249">
    <property type="entry name" value="Thioredoxin-like_sf"/>
</dbReference>
<feature type="chain" id="PRO_5047265319" evidence="2">
    <location>
        <begin position="22"/>
        <end position="282"/>
    </location>
</feature>
<dbReference type="PANTHER" id="PTHR42852">
    <property type="entry name" value="THIOL:DISULFIDE INTERCHANGE PROTEIN DSBE"/>
    <property type="match status" value="1"/>
</dbReference>
<dbReference type="Proteomes" id="UP001596391">
    <property type="component" value="Unassembled WGS sequence"/>
</dbReference>
<dbReference type="EMBL" id="JBHSWI010000001">
    <property type="protein sequence ID" value="MFC6646417.1"/>
    <property type="molecule type" value="Genomic_DNA"/>
</dbReference>
<accession>A0ABW1ZCP1</accession>
<evidence type="ECO:0000256" key="2">
    <source>
        <dbReference type="SAM" id="SignalP"/>
    </source>
</evidence>